<dbReference type="AlphaFoldDB" id="A0A5J5GMF7"/>
<dbReference type="Gene3D" id="3.40.50.1820">
    <property type="entry name" value="alpha/beta hydrolase"/>
    <property type="match status" value="1"/>
</dbReference>
<gene>
    <name evidence="3" type="ORF">F4V43_00665</name>
</gene>
<reference evidence="3 4" key="1">
    <citation type="submission" date="2019-09" db="EMBL/GenBank/DDBJ databases">
        <title>Bacillus ochoae sp. nov., Paenibacillus whitsoniae sp. nov., Paenibacillus spiritus sp. nov. Isolated from the Mars Exploration Rover during spacecraft assembly.</title>
        <authorList>
            <person name="Seuylemezian A."/>
            <person name="Vaishampayan P."/>
        </authorList>
    </citation>
    <scope>NUCLEOTIDE SEQUENCE [LARGE SCALE GENOMIC DNA]</scope>
    <source>
        <strain evidence="3 4">MER_111</strain>
    </source>
</reference>
<proteinExistence type="inferred from homology"/>
<dbReference type="InterPro" id="IPR012223">
    <property type="entry name" value="TEII"/>
</dbReference>
<organism evidence="3 4">
    <name type="scientific">Paenibacillus spiritus</name>
    <dbReference type="NCBI Taxonomy" id="2496557"/>
    <lineage>
        <taxon>Bacteria</taxon>
        <taxon>Bacillati</taxon>
        <taxon>Bacillota</taxon>
        <taxon>Bacilli</taxon>
        <taxon>Bacillales</taxon>
        <taxon>Paenibacillaceae</taxon>
        <taxon>Paenibacillus</taxon>
    </lineage>
</organism>
<name>A0A5J5GMF7_9BACL</name>
<protein>
    <submittedName>
        <fullName evidence="3">Thioesterase</fullName>
    </submittedName>
</protein>
<accession>A0A5J5GMF7</accession>
<comment type="caution">
    <text evidence="3">The sequence shown here is derived from an EMBL/GenBank/DDBJ whole genome shotgun (WGS) entry which is preliminary data.</text>
</comment>
<dbReference type="SUPFAM" id="SSF53474">
    <property type="entry name" value="alpha/beta-Hydrolases"/>
    <property type="match status" value="1"/>
</dbReference>
<evidence type="ECO:0000256" key="1">
    <source>
        <dbReference type="ARBA" id="ARBA00007169"/>
    </source>
</evidence>
<dbReference type="Pfam" id="PF00975">
    <property type="entry name" value="Thioesterase"/>
    <property type="match status" value="1"/>
</dbReference>
<sequence>MTAAPAPRIRLEGGAALLCTRRTTGMIPVHLFCIPYAGGSAASYYKWKSRLSDRLRLHPLEMAGRGLKSKQPFYESLDHAATELCEEVIRTIGQEEEYILFGHSMGSLLAFELYYKLRSAGYKEPVHLFVSGGKAPHFDRRPIVHDKPLEEFREYVLGYDEASRVVFEDEQLLKYFEPVLRSDFKLVELYRFSAKARRVGCPMTVFTGTRDQSLTREEVLAWKEHGGCGVRIHSVDGGHFFINDHSDSIIQQINEAASPLDIG</sequence>
<dbReference type="Proteomes" id="UP000367750">
    <property type="component" value="Unassembled WGS sequence"/>
</dbReference>
<dbReference type="OrthoDB" id="2213423at2"/>
<evidence type="ECO:0000313" key="3">
    <source>
        <dbReference type="EMBL" id="KAA9008674.1"/>
    </source>
</evidence>
<dbReference type="PANTHER" id="PTHR11487:SF0">
    <property type="entry name" value="S-ACYL FATTY ACID SYNTHASE THIOESTERASE, MEDIUM CHAIN"/>
    <property type="match status" value="1"/>
</dbReference>
<comment type="similarity">
    <text evidence="1">Belongs to the thioesterase family.</text>
</comment>
<dbReference type="PANTHER" id="PTHR11487">
    <property type="entry name" value="THIOESTERASE"/>
    <property type="match status" value="1"/>
</dbReference>
<feature type="domain" description="Thioesterase" evidence="2">
    <location>
        <begin position="30"/>
        <end position="255"/>
    </location>
</feature>
<evidence type="ECO:0000259" key="2">
    <source>
        <dbReference type="Pfam" id="PF00975"/>
    </source>
</evidence>
<dbReference type="GO" id="GO:0008610">
    <property type="term" value="P:lipid biosynthetic process"/>
    <property type="evidence" value="ECO:0007669"/>
    <property type="project" value="TreeGrafter"/>
</dbReference>
<dbReference type="EMBL" id="VYKK01000001">
    <property type="protein sequence ID" value="KAA9008674.1"/>
    <property type="molecule type" value="Genomic_DNA"/>
</dbReference>
<dbReference type="InterPro" id="IPR029058">
    <property type="entry name" value="AB_hydrolase_fold"/>
</dbReference>
<dbReference type="InterPro" id="IPR001031">
    <property type="entry name" value="Thioesterase"/>
</dbReference>
<evidence type="ECO:0000313" key="4">
    <source>
        <dbReference type="Proteomes" id="UP000367750"/>
    </source>
</evidence>
<keyword evidence="4" id="KW-1185">Reference proteome</keyword>